<dbReference type="EMBL" id="CP061800">
    <property type="protein sequence ID" value="QTA93809.1"/>
    <property type="molecule type" value="Genomic_DNA"/>
</dbReference>
<sequence>MILSSSQEKAGFFLRSQEKIYKNFCSGTYFPMLSQFIRNAGQIPQVVFTVRFSVLLPSPGGAIFRVFDHPTYNKIEKL</sequence>
<proteinExistence type="predicted"/>
<accession>A0A975GU52</accession>
<evidence type="ECO:0000313" key="2">
    <source>
        <dbReference type="Proteomes" id="UP000663722"/>
    </source>
</evidence>
<keyword evidence="2" id="KW-1185">Reference proteome</keyword>
<protein>
    <submittedName>
        <fullName evidence="1">Uncharacterized protein</fullName>
    </submittedName>
</protein>
<dbReference type="Proteomes" id="UP000663722">
    <property type="component" value="Chromosome"/>
</dbReference>
<reference evidence="1" key="1">
    <citation type="journal article" date="2021" name="Microb. Physiol.">
        <title>Proteogenomic Insights into the Physiology of Marine, Sulfate-Reducing, Filamentous Desulfonema limicola and Desulfonema magnum.</title>
        <authorList>
            <person name="Schnaars V."/>
            <person name="Wohlbrand L."/>
            <person name="Scheve S."/>
            <person name="Hinrichs C."/>
            <person name="Reinhardt R."/>
            <person name="Rabus R."/>
        </authorList>
    </citation>
    <scope>NUCLEOTIDE SEQUENCE</scope>
    <source>
        <strain evidence="1">4be13</strain>
    </source>
</reference>
<name>A0A975GU52_9BACT</name>
<gene>
    <name evidence="1" type="ORF">dnm_099170</name>
</gene>
<dbReference type="AlphaFoldDB" id="A0A975GU52"/>
<organism evidence="1 2">
    <name type="scientific">Desulfonema magnum</name>
    <dbReference type="NCBI Taxonomy" id="45655"/>
    <lineage>
        <taxon>Bacteria</taxon>
        <taxon>Pseudomonadati</taxon>
        <taxon>Thermodesulfobacteriota</taxon>
        <taxon>Desulfobacteria</taxon>
        <taxon>Desulfobacterales</taxon>
        <taxon>Desulfococcaceae</taxon>
        <taxon>Desulfonema</taxon>
    </lineage>
</organism>
<dbReference type="KEGG" id="dmm:dnm_099170"/>
<evidence type="ECO:0000313" key="1">
    <source>
        <dbReference type="EMBL" id="QTA93809.1"/>
    </source>
</evidence>